<name>A0A2S5TGI0_9GAMM</name>
<evidence type="ECO:0000313" key="1">
    <source>
        <dbReference type="EMBL" id="PPE74047.1"/>
    </source>
</evidence>
<dbReference type="Gene3D" id="3.40.50.300">
    <property type="entry name" value="P-loop containing nucleotide triphosphate hydrolases"/>
    <property type="match status" value="1"/>
</dbReference>
<dbReference type="InterPro" id="IPR052705">
    <property type="entry name" value="Gliding_Motility_GTPase"/>
</dbReference>
<dbReference type="AlphaFoldDB" id="A0A2S5TGI0"/>
<organism evidence="1 2">
    <name type="scientific">Solimonas fluminis</name>
    <dbReference type="NCBI Taxonomy" id="2086571"/>
    <lineage>
        <taxon>Bacteria</taxon>
        <taxon>Pseudomonadati</taxon>
        <taxon>Pseudomonadota</taxon>
        <taxon>Gammaproteobacteria</taxon>
        <taxon>Nevskiales</taxon>
        <taxon>Nevskiaceae</taxon>
        <taxon>Solimonas</taxon>
    </lineage>
</organism>
<dbReference type="PANTHER" id="PTHR42708:SF1">
    <property type="entry name" value="GLIDING MOTILITY PROTEIN MGLA"/>
    <property type="match status" value="1"/>
</dbReference>
<dbReference type="InterPro" id="IPR027417">
    <property type="entry name" value="P-loop_NTPase"/>
</dbReference>
<dbReference type="OrthoDB" id="4319884at2"/>
<dbReference type="Proteomes" id="UP000238220">
    <property type="component" value="Unassembled WGS sequence"/>
</dbReference>
<reference evidence="1 2" key="1">
    <citation type="submission" date="2018-02" db="EMBL/GenBank/DDBJ databases">
        <title>Genome sequencing of Solimonas sp. HR-BB.</title>
        <authorList>
            <person name="Lee Y."/>
            <person name="Jeon C.O."/>
        </authorList>
    </citation>
    <scope>NUCLEOTIDE SEQUENCE [LARGE SCALE GENOMIC DNA]</scope>
    <source>
        <strain evidence="1 2">HR-BB</strain>
    </source>
</reference>
<keyword evidence="2" id="KW-1185">Reference proteome</keyword>
<accession>A0A2S5TGI0</accession>
<gene>
    <name evidence="1" type="ORF">C3942_10445</name>
</gene>
<dbReference type="SUPFAM" id="SSF52540">
    <property type="entry name" value="P-loop containing nucleoside triphosphate hydrolases"/>
    <property type="match status" value="1"/>
</dbReference>
<proteinExistence type="predicted"/>
<dbReference type="PANTHER" id="PTHR42708">
    <property type="entry name" value="ATP/GTP-BINDING PROTEIN-RELATED"/>
    <property type="match status" value="1"/>
</dbReference>
<protein>
    <submittedName>
        <fullName evidence="1">GTP-binding protein</fullName>
    </submittedName>
</protein>
<comment type="caution">
    <text evidence="1">The sequence shown here is derived from an EMBL/GenBank/DDBJ whole genome shotgun (WGS) entry which is preliminary data.</text>
</comment>
<dbReference type="EMBL" id="PSNW01000005">
    <property type="protein sequence ID" value="PPE74047.1"/>
    <property type="molecule type" value="Genomic_DNA"/>
</dbReference>
<evidence type="ECO:0000313" key="2">
    <source>
        <dbReference type="Proteomes" id="UP000238220"/>
    </source>
</evidence>
<sequence length="172" mass="18536">MGAGKTTAIAAISDAAPVRTEAVNSDRVQHSKELTTVGFDYGEIALDGGDRLRLYGMPGQDRFDFMWKVASEGALGVVLLSDNSRPEPLKDLALYVESFRAMAERGAMVIGIGRLGSGHTSVESYTAWLAGQGLSLPVFTVDVRRRDDVLLLLDALLYQIEAARLLADTPHA</sequence>